<evidence type="ECO:0000313" key="3">
    <source>
        <dbReference type="Proteomes" id="UP000799767"/>
    </source>
</evidence>
<gene>
    <name evidence="2" type="ORF">BDY17DRAFT_330009</name>
</gene>
<evidence type="ECO:0000313" key="2">
    <source>
        <dbReference type="EMBL" id="KAF2480117.1"/>
    </source>
</evidence>
<dbReference type="RefSeq" id="XP_033586687.1">
    <property type="nucleotide sequence ID" value="XM_033737876.1"/>
</dbReference>
<dbReference type="AlphaFoldDB" id="A0A6A6PLH8"/>
<dbReference type="OrthoDB" id="3646061at2759"/>
<dbReference type="EMBL" id="MU001640">
    <property type="protein sequence ID" value="KAF2480117.1"/>
    <property type="molecule type" value="Genomic_DNA"/>
</dbReference>
<dbReference type="GeneID" id="54478878"/>
<name>A0A6A6PLH8_9PEZI</name>
<protein>
    <submittedName>
        <fullName evidence="2">Uncharacterized protein</fullName>
    </submittedName>
</protein>
<organism evidence="2 3">
    <name type="scientific">Neohortaea acidophila</name>
    <dbReference type="NCBI Taxonomy" id="245834"/>
    <lineage>
        <taxon>Eukaryota</taxon>
        <taxon>Fungi</taxon>
        <taxon>Dikarya</taxon>
        <taxon>Ascomycota</taxon>
        <taxon>Pezizomycotina</taxon>
        <taxon>Dothideomycetes</taxon>
        <taxon>Dothideomycetidae</taxon>
        <taxon>Mycosphaerellales</taxon>
        <taxon>Teratosphaeriaceae</taxon>
        <taxon>Neohortaea</taxon>
    </lineage>
</organism>
<accession>A0A6A6PLH8</accession>
<sequence>MQAAFVAAPLPIEAYKGTLNDLLTPPDCSVCNGSHPPSSCRPAVDDNQRGLPGIIAWLPRRAHVPSVSCAHEHLRSDSAFDHPCLVLETSACGHLAFCAQVTSFGDGSIHDKYERARDLSVKRQIFNEYVNFREDADVRHNQLGELDYGGDRLPKQSYVHLEFGFWIEHVNLSSRGRSRLWEESLSEVRQLYASAENHRRTNGSCGQEKLRRSAERQSRRPVSPPSASLNVVAHRRTGFGQPSPPRIAQSPQEPAHCFAAPPSSPSPQHHHHQQQQPEPPLFQLPRRGNAALRITAPVEV</sequence>
<evidence type="ECO:0000256" key="1">
    <source>
        <dbReference type="SAM" id="MobiDB-lite"/>
    </source>
</evidence>
<feature type="region of interest" description="Disordered" evidence="1">
    <location>
        <begin position="197"/>
        <end position="288"/>
    </location>
</feature>
<keyword evidence="3" id="KW-1185">Reference proteome</keyword>
<feature type="compositionally biased region" description="Basic and acidic residues" evidence="1">
    <location>
        <begin position="208"/>
        <end position="218"/>
    </location>
</feature>
<dbReference type="Proteomes" id="UP000799767">
    <property type="component" value="Unassembled WGS sequence"/>
</dbReference>
<reference evidence="2" key="1">
    <citation type="journal article" date="2020" name="Stud. Mycol.">
        <title>101 Dothideomycetes genomes: a test case for predicting lifestyles and emergence of pathogens.</title>
        <authorList>
            <person name="Haridas S."/>
            <person name="Albert R."/>
            <person name="Binder M."/>
            <person name="Bloem J."/>
            <person name="Labutti K."/>
            <person name="Salamov A."/>
            <person name="Andreopoulos B."/>
            <person name="Baker S."/>
            <person name="Barry K."/>
            <person name="Bills G."/>
            <person name="Bluhm B."/>
            <person name="Cannon C."/>
            <person name="Castanera R."/>
            <person name="Culley D."/>
            <person name="Daum C."/>
            <person name="Ezra D."/>
            <person name="Gonzalez J."/>
            <person name="Henrissat B."/>
            <person name="Kuo A."/>
            <person name="Liang C."/>
            <person name="Lipzen A."/>
            <person name="Lutzoni F."/>
            <person name="Magnuson J."/>
            <person name="Mondo S."/>
            <person name="Nolan M."/>
            <person name="Ohm R."/>
            <person name="Pangilinan J."/>
            <person name="Park H.-J."/>
            <person name="Ramirez L."/>
            <person name="Alfaro M."/>
            <person name="Sun H."/>
            <person name="Tritt A."/>
            <person name="Yoshinaga Y."/>
            <person name="Zwiers L.-H."/>
            <person name="Turgeon B."/>
            <person name="Goodwin S."/>
            <person name="Spatafora J."/>
            <person name="Crous P."/>
            <person name="Grigoriev I."/>
        </authorList>
    </citation>
    <scope>NUCLEOTIDE SEQUENCE</scope>
    <source>
        <strain evidence="2">CBS 113389</strain>
    </source>
</reference>
<proteinExistence type="predicted"/>